<accession>A0A168NDZ5</accession>
<dbReference type="InterPro" id="IPR029058">
    <property type="entry name" value="AB_hydrolase_fold"/>
</dbReference>
<dbReference type="Gene3D" id="3.40.50.1820">
    <property type="entry name" value="alpha/beta hydrolase"/>
    <property type="match status" value="1"/>
</dbReference>
<gene>
    <name evidence="1" type="primary">ABSGL_06037.1 scaffold 7611</name>
</gene>
<dbReference type="STRING" id="4829.A0A168NDZ5"/>
<dbReference type="PANTHER" id="PTHR37471:SF1">
    <property type="entry name" value="AB HYDROLASE-1 DOMAIN-CONTAINING PROTEIN"/>
    <property type="match status" value="1"/>
</dbReference>
<dbReference type="PANTHER" id="PTHR37471">
    <property type="entry name" value="UNNAMED PRODUCT"/>
    <property type="match status" value="1"/>
</dbReference>
<proteinExistence type="predicted"/>
<dbReference type="OrthoDB" id="6431331at2759"/>
<dbReference type="OMA" id="WAFWHEN"/>
<dbReference type="InParanoid" id="A0A168NDZ5"/>
<evidence type="ECO:0000313" key="1">
    <source>
        <dbReference type="EMBL" id="SAM00356.1"/>
    </source>
</evidence>
<protein>
    <recommendedName>
        <fullName evidence="3">AB hydrolase-1 domain-containing protein</fullName>
    </recommendedName>
</protein>
<dbReference type="AlphaFoldDB" id="A0A168NDZ5"/>
<dbReference type="Proteomes" id="UP000078561">
    <property type="component" value="Unassembled WGS sequence"/>
</dbReference>
<dbReference type="EMBL" id="LT553181">
    <property type="protein sequence ID" value="SAM00356.1"/>
    <property type="molecule type" value="Genomic_DNA"/>
</dbReference>
<sequence length="454" mass="52883">MHYVATHNRLQTTTKAALTTTDEQRKQIYKACFDTVDDLEAWSVGWFYYKHDMSHPPFNRIHRQNIALWFAWAYWDKHLNDVLADPKWASQLEWMIDTVEAKHNIRFPAGLNHDIECVRLSLDPIQTIHRPLLFYLGIYLFVSLFDVCMLKWRWQFQRYGNYSTVWGGVLSSVHQCFLWLGSCVADQERLSACSDKQDRQLVYWYRPATTTSQLKRQCATTDSKTPLVFMHGIGAGPSFYSILISDLVGMDRPLFVVEMPFATMRMVEDVPEAHDTAIGIKNMLNTHGYDKAVFVSHSFGTVATTWMKNMIPSAMAGAVMIDPVCFLQNHAHVCFNFVHRAPKRLFQYLIFYFAARELYIMHYFSRLFRWQEGTFFVDPAHRSSLDNISVFLSEKDGVTDSSLVAKYLAKSGVDHQVMPHLEHGEFLMNWTWRKRILDQVDRVARRIDDEGVEL</sequence>
<reference evidence="1" key="1">
    <citation type="submission" date="2016-04" db="EMBL/GenBank/DDBJ databases">
        <authorList>
            <person name="Evans L.H."/>
            <person name="Alamgir A."/>
            <person name="Owens N."/>
            <person name="Weber N.D."/>
            <person name="Virtaneva K."/>
            <person name="Barbian K."/>
            <person name="Babar A."/>
            <person name="Rosenke K."/>
        </authorList>
    </citation>
    <scope>NUCLEOTIDE SEQUENCE [LARGE SCALE GENOMIC DNA]</scope>
    <source>
        <strain evidence="1">CBS 101.48</strain>
    </source>
</reference>
<evidence type="ECO:0000313" key="2">
    <source>
        <dbReference type="Proteomes" id="UP000078561"/>
    </source>
</evidence>
<organism evidence="1">
    <name type="scientific">Absidia glauca</name>
    <name type="common">Pin mould</name>
    <dbReference type="NCBI Taxonomy" id="4829"/>
    <lineage>
        <taxon>Eukaryota</taxon>
        <taxon>Fungi</taxon>
        <taxon>Fungi incertae sedis</taxon>
        <taxon>Mucoromycota</taxon>
        <taxon>Mucoromycotina</taxon>
        <taxon>Mucoromycetes</taxon>
        <taxon>Mucorales</taxon>
        <taxon>Cunninghamellaceae</taxon>
        <taxon>Absidia</taxon>
    </lineage>
</organism>
<evidence type="ECO:0008006" key="3">
    <source>
        <dbReference type="Google" id="ProtNLM"/>
    </source>
</evidence>
<dbReference type="SUPFAM" id="SSF53474">
    <property type="entry name" value="alpha/beta-Hydrolases"/>
    <property type="match status" value="1"/>
</dbReference>
<name>A0A168NDZ5_ABSGL</name>
<keyword evidence="2" id="KW-1185">Reference proteome</keyword>